<evidence type="ECO:0000259" key="4">
    <source>
        <dbReference type="PROSITE" id="PS01124"/>
    </source>
</evidence>
<keyword evidence="3" id="KW-0804">Transcription</keyword>
<keyword evidence="2" id="KW-0238">DNA-binding</keyword>
<dbReference type="SMART" id="SM00342">
    <property type="entry name" value="HTH_ARAC"/>
    <property type="match status" value="1"/>
</dbReference>
<dbReference type="Pfam" id="PF10114">
    <property type="entry name" value="PocR"/>
    <property type="match status" value="1"/>
</dbReference>
<organism evidence="5">
    <name type="scientific">bioreactor metagenome</name>
    <dbReference type="NCBI Taxonomy" id="1076179"/>
    <lineage>
        <taxon>unclassified sequences</taxon>
        <taxon>metagenomes</taxon>
        <taxon>ecological metagenomes</taxon>
    </lineage>
</organism>
<evidence type="ECO:0000256" key="3">
    <source>
        <dbReference type="ARBA" id="ARBA00023163"/>
    </source>
</evidence>
<dbReference type="EMBL" id="VSSQ01003530">
    <property type="protein sequence ID" value="MPM21142.1"/>
    <property type="molecule type" value="Genomic_DNA"/>
</dbReference>
<sequence length="425" mass="47730">MAAQKNEEFGVIRDCVDSFHRVTGLGALVCAPEGNVLFETGRHCRACTLCANLDQPEDVCVVARAQAWREAERFGGKYIYACPMGLTCIATPVQTELDVIADITVGPFLMVDEEDFVTCELESRTQDEEKLRAARESLQSIPRVAPEQAEPIARQLFLSVGGTGKSFRIGDLLARQGASSLMGSLSDFTEREKQEENPASAYPILIERDFLEAIAAYDRARAEELLNELLGHIFFLTGGDFSRIRARILELLVLSSRAAIEAGADETQILALCEECVGQMGSIYDVDKLCYWLIGALKRFFGCLFDRVSGAEQNPMPRVLAYLRRNSARRITLEEAAEQAHLSPSYFSRMFRARTGKTFSDYLTRLRVEHAKRLLKQPELDMAQIAAQTGFYDQSHFTRAFKNVTGYTPGVFRRRRERGFDELKE</sequence>
<dbReference type="Pfam" id="PF12833">
    <property type="entry name" value="HTH_18"/>
    <property type="match status" value="1"/>
</dbReference>
<dbReference type="InterPro" id="IPR018771">
    <property type="entry name" value="PocR_dom"/>
</dbReference>
<protein>
    <submittedName>
        <fullName evidence="5">HTH-type transcriptional activator RhaR</fullName>
    </submittedName>
</protein>
<dbReference type="InterPro" id="IPR018062">
    <property type="entry name" value="HTH_AraC-typ_CS"/>
</dbReference>
<dbReference type="SUPFAM" id="SSF46689">
    <property type="entry name" value="Homeodomain-like"/>
    <property type="match status" value="2"/>
</dbReference>
<dbReference type="PANTHER" id="PTHR43280">
    <property type="entry name" value="ARAC-FAMILY TRANSCRIPTIONAL REGULATOR"/>
    <property type="match status" value="1"/>
</dbReference>
<dbReference type="InterPro" id="IPR009057">
    <property type="entry name" value="Homeodomain-like_sf"/>
</dbReference>
<dbReference type="InterPro" id="IPR020449">
    <property type="entry name" value="Tscrpt_reg_AraC-type_HTH"/>
</dbReference>
<dbReference type="PROSITE" id="PS00041">
    <property type="entry name" value="HTH_ARAC_FAMILY_1"/>
    <property type="match status" value="1"/>
</dbReference>
<reference evidence="5" key="1">
    <citation type="submission" date="2019-08" db="EMBL/GenBank/DDBJ databases">
        <authorList>
            <person name="Kucharzyk K."/>
            <person name="Murdoch R.W."/>
            <person name="Higgins S."/>
            <person name="Loffler F."/>
        </authorList>
    </citation>
    <scope>NUCLEOTIDE SEQUENCE</scope>
</reference>
<proteinExistence type="predicted"/>
<name>A0A644XXZ9_9ZZZZ</name>
<accession>A0A644XXZ9</accession>
<evidence type="ECO:0000313" key="5">
    <source>
        <dbReference type="EMBL" id="MPM21142.1"/>
    </source>
</evidence>
<comment type="caution">
    <text evidence="5">The sequence shown here is derived from an EMBL/GenBank/DDBJ whole genome shotgun (WGS) entry which is preliminary data.</text>
</comment>
<dbReference type="InterPro" id="IPR018060">
    <property type="entry name" value="HTH_AraC"/>
</dbReference>
<dbReference type="AlphaFoldDB" id="A0A644XXZ9"/>
<evidence type="ECO:0000256" key="2">
    <source>
        <dbReference type="ARBA" id="ARBA00023125"/>
    </source>
</evidence>
<feature type="domain" description="HTH araC/xylS-type" evidence="4">
    <location>
        <begin position="317"/>
        <end position="415"/>
    </location>
</feature>
<evidence type="ECO:0000256" key="1">
    <source>
        <dbReference type="ARBA" id="ARBA00023015"/>
    </source>
</evidence>
<dbReference type="PROSITE" id="PS01124">
    <property type="entry name" value="HTH_ARAC_FAMILY_2"/>
    <property type="match status" value="1"/>
</dbReference>
<dbReference type="PANTHER" id="PTHR43280:SF28">
    <property type="entry name" value="HTH-TYPE TRANSCRIPTIONAL ACTIVATOR RHAS"/>
    <property type="match status" value="1"/>
</dbReference>
<dbReference type="Gene3D" id="1.10.10.60">
    <property type="entry name" value="Homeodomain-like"/>
    <property type="match status" value="2"/>
</dbReference>
<gene>
    <name evidence="5" type="primary">rhaR_69</name>
    <name evidence="5" type="ORF">SDC9_67585</name>
</gene>
<dbReference type="PRINTS" id="PR00032">
    <property type="entry name" value="HTHARAC"/>
</dbReference>
<dbReference type="GO" id="GO:0003700">
    <property type="term" value="F:DNA-binding transcription factor activity"/>
    <property type="evidence" value="ECO:0007669"/>
    <property type="project" value="InterPro"/>
</dbReference>
<dbReference type="GO" id="GO:0043565">
    <property type="term" value="F:sequence-specific DNA binding"/>
    <property type="evidence" value="ECO:0007669"/>
    <property type="project" value="InterPro"/>
</dbReference>
<keyword evidence="1" id="KW-0805">Transcription regulation</keyword>